<accession>A0A4Y2FTK9</accession>
<proteinExistence type="predicted"/>
<organism evidence="1 2">
    <name type="scientific">Araneus ventricosus</name>
    <name type="common">Orbweaver spider</name>
    <name type="synonym">Epeira ventricosa</name>
    <dbReference type="NCBI Taxonomy" id="182803"/>
    <lineage>
        <taxon>Eukaryota</taxon>
        <taxon>Metazoa</taxon>
        <taxon>Ecdysozoa</taxon>
        <taxon>Arthropoda</taxon>
        <taxon>Chelicerata</taxon>
        <taxon>Arachnida</taxon>
        <taxon>Araneae</taxon>
        <taxon>Araneomorphae</taxon>
        <taxon>Entelegynae</taxon>
        <taxon>Araneoidea</taxon>
        <taxon>Araneidae</taxon>
        <taxon>Araneus</taxon>
    </lineage>
</organism>
<dbReference type="Proteomes" id="UP000499080">
    <property type="component" value="Unassembled WGS sequence"/>
</dbReference>
<reference evidence="1 2" key="1">
    <citation type="journal article" date="2019" name="Sci. Rep.">
        <title>Orb-weaving spider Araneus ventricosus genome elucidates the spidroin gene catalogue.</title>
        <authorList>
            <person name="Kono N."/>
            <person name="Nakamura H."/>
            <person name="Ohtoshi R."/>
            <person name="Moran D.A.P."/>
            <person name="Shinohara A."/>
            <person name="Yoshida Y."/>
            <person name="Fujiwara M."/>
            <person name="Mori M."/>
            <person name="Tomita M."/>
            <person name="Arakawa K."/>
        </authorList>
    </citation>
    <scope>NUCLEOTIDE SEQUENCE [LARGE SCALE GENOMIC DNA]</scope>
</reference>
<evidence type="ECO:0000313" key="2">
    <source>
        <dbReference type="Proteomes" id="UP000499080"/>
    </source>
</evidence>
<keyword evidence="2" id="KW-1185">Reference proteome</keyword>
<protein>
    <submittedName>
        <fullName evidence="1">Uncharacterized protein</fullName>
    </submittedName>
</protein>
<sequence length="131" mass="15162">MPTLKGLEISSWITICLVLMSPRFDAKQGLFSNGTCNIEPGSYDEKDTRVGTLLFKLPHHTNWRTFDPLRVIEHATVLLKRCIFSEIASHPEPKRPGSRDVTSRPPRFRYSRHTAYYTCALYDQKVGKFRF</sequence>
<name>A0A4Y2FTK9_ARAVE</name>
<dbReference type="EMBL" id="BGPR01001080">
    <property type="protein sequence ID" value="GBM44862.1"/>
    <property type="molecule type" value="Genomic_DNA"/>
</dbReference>
<comment type="caution">
    <text evidence="1">The sequence shown here is derived from an EMBL/GenBank/DDBJ whole genome shotgun (WGS) entry which is preliminary data.</text>
</comment>
<dbReference type="AlphaFoldDB" id="A0A4Y2FTK9"/>
<evidence type="ECO:0000313" key="1">
    <source>
        <dbReference type="EMBL" id="GBM44862.1"/>
    </source>
</evidence>
<gene>
    <name evidence="1" type="ORF">AVEN_157090_1</name>
</gene>